<evidence type="ECO:0000313" key="1">
    <source>
        <dbReference type="EMBL" id="KYO19468.1"/>
    </source>
</evidence>
<dbReference type="AlphaFoldDB" id="A0A151M4P0"/>
<dbReference type="EMBL" id="AKHW03006597">
    <property type="protein sequence ID" value="KYO19468.1"/>
    <property type="molecule type" value="Genomic_DNA"/>
</dbReference>
<protein>
    <submittedName>
        <fullName evidence="1">Uncharacterized protein</fullName>
    </submittedName>
</protein>
<proteinExistence type="predicted"/>
<evidence type="ECO:0000313" key="2">
    <source>
        <dbReference type="Proteomes" id="UP000050525"/>
    </source>
</evidence>
<comment type="caution">
    <text evidence="1">The sequence shown here is derived from an EMBL/GenBank/DDBJ whole genome shotgun (WGS) entry which is preliminary data.</text>
</comment>
<keyword evidence="2" id="KW-1185">Reference proteome</keyword>
<reference evidence="1 2" key="1">
    <citation type="journal article" date="2012" name="Genome Biol.">
        <title>Sequencing three crocodilian genomes to illuminate the evolution of archosaurs and amniotes.</title>
        <authorList>
            <person name="St John J.A."/>
            <person name="Braun E.L."/>
            <person name="Isberg S.R."/>
            <person name="Miles L.G."/>
            <person name="Chong A.Y."/>
            <person name="Gongora J."/>
            <person name="Dalzell P."/>
            <person name="Moran C."/>
            <person name="Bed'hom B."/>
            <person name="Abzhanov A."/>
            <person name="Burgess S.C."/>
            <person name="Cooksey A.M."/>
            <person name="Castoe T.A."/>
            <person name="Crawford N.G."/>
            <person name="Densmore L.D."/>
            <person name="Drew J.C."/>
            <person name="Edwards S.V."/>
            <person name="Faircloth B.C."/>
            <person name="Fujita M.K."/>
            <person name="Greenwold M.J."/>
            <person name="Hoffmann F.G."/>
            <person name="Howard J.M."/>
            <person name="Iguchi T."/>
            <person name="Janes D.E."/>
            <person name="Khan S.Y."/>
            <person name="Kohno S."/>
            <person name="de Koning A.J."/>
            <person name="Lance S.L."/>
            <person name="McCarthy F.M."/>
            <person name="McCormack J.E."/>
            <person name="Merchant M.E."/>
            <person name="Peterson D.G."/>
            <person name="Pollock D.D."/>
            <person name="Pourmand N."/>
            <person name="Raney B.J."/>
            <person name="Roessler K.A."/>
            <person name="Sanford J.R."/>
            <person name="Sawyer R.H."/>
            <person name="Schmidt C.J."/>
            <person name="Triplett E.W."/>
            <person name="Tuberville T.D."/>
            <person name="Venegas-Anaya M."/>
            <person name="Howard J.T."/>
            <person name="Jarvis E.D."/>
            <person name="Guillette L.J.Jr."/>
            <person name="Glenn T.C."/>
            <person name="Green R.E."/>
            <person name="Ray D.A."/>
        </authorList>
    </citation>
    <scope>NUCLEOTIDE SEQUENCE [LARGE SCALE GENOMIC DNA]</scope>
    <source>
        <strain evidence="1">KSC_2009_1</strain>
    </source>
</reference>
<dbReference type="Proteomes" id="UP000050525">
    <property type="component" value="Unassembled WGS sequence"/>
</dbReference>
<gene>
    <name evidence="1" type="ORF">Y1Q_0022094</name>
</gene>
<accession>A0A151M4P0</accession>
<name>A0A151M4P0_ALLMI</name>
<sequence length="90" mass="10196">MRNHRNCLFACIDWNSVTPVTIGNCFLKACFSLPTDPEQMILAIGLGNLLWMQNDLQSLMSPASYLFVLPTCKAEQGSKTFMRVAKIRQR</sequence>
<organism evidence="1 2">
    <name type="scientific">Alligator mississippiensis</name>
    <name type="common">American alligator</name>
    <dbReference type="NCBI Taxonomy" id="8496"/>
    <lineage>
        <taxon>Eukaryota</taxon>
        <taxon>Metazoa</taxon>
        <taxon>Chordata</taxon>
        <taxon>Craniata</taxon>
        <taxon>Vertebrata</taxon>
        <taxon>Euteleostomi</taxon>
        <taxon>Archelosauria</taxon>
        <taxon>Archosauria</taxon>
        <taxon>Crocodylia</taxon>
        <taxon>Alligatoridae</taxon>
        <taxon>Alligatorinae</taxon>
        <taxon>Alligator</taxon>
    </lineage>
</organism>